<organism evidence="2 3">
    <name type="scientific">Candidatus Blautia avicola</name>
    <dbReference type="NCBI Taxonomy" id="2838483"/>
    <lineage>
        <taxon>Bacteria</taxon>
        <taxon>Bacillati</taxon>
        <taxon>Bacillota</taxon>
        <taxon>Clostridia</taxon>
        <taxon>Lachnospirales</taxon>
        <taxon>Lachnospiraceae</taxon>
        <taxon>Blautia</taxon>
    </lineage>
</organism>
<dbReference type="GO" id="GO:0006950">
    <property type="term" value="P:response to stress"/>
    <property type="evidence" value="ECO:0007669"/>
    <property type="project" value="TreeGrafter"/>
</dbReference>
<dbReference type="InterPro" id="IPR036388">
    <property type="entry name" value="WH-like_DNA-bd_sf"/>
</dbReference>
<dbReference type="InterPro" id="IPR039422">
    <property type="entry name" value="MarR/SlyA-like"/>
</dbReference>
<dbReference type="AlphaFoldDB" id="A0A9D2QR81"/>
<dbReference type="Gene3D" id="1.10.10.10">
    <property type="entry name" value="Winged helix-like DNA-binding domain superfamily/Winged helix DNA-binding domain"/>
    <property type="match status" value="1"/>
</dbReference>
<reference evidence="2" key="1">
    <citation type="journal article" date="2021" name="PeerJ">
        <title>Extensive microbial diversity within the chicken gut microbiome revealed by metagenomics and culture.</title>
        <authorList>
            <person name="Gilroy R."/>
            <person name="Ravi A."/>
            <person name="Getino M."/>
            <person name="Pursley I."/>
            <person name="Horton D.L."/>
            <person name="Alikhan N.F."/>
            <person name="Baker D."/>
            <person name="Gharbi K."/>
            <person name="Hall N."/>
            <person name="Watson M."/>
            <person name="Adriaenssens E.M."/>
            <person name="Foster-Nyarko E."/>
            <person name="Jarju S."/>
            <person name="Secka A."/>
            <person name="Antonio M."/>
            <person name="Oren A."/>
            <person name="Chaudhuri R.R."/>
            <person name="La Ragione R."/>
            <person name="Hildebrand F."/>
            <person name="Pallen M.J."/>
        </authorList>
    </citation>
    <scope>NUCLEOTIDE SEQUENCE</scope>
    <source>
        <strain evidence="2">ChiBcec6-4105</strain>
    </source>
</reference>
<evidence type="ECO:0000259" key="1">
    <source>
        <dbReference type="PROSITE" id="PS50995"/>
    </source>
</evidence>
<evidence type="ECO:0000313" key="2">
    <source>
        <dbReference type="EMBL" id="HJD28163.1"/>
    </source>
</evidence>
<gene>
    <name evidence="2" type="ORF">H9914_04085</name>
</gene>
<dbReference type="PANTHER" id="PTHR33164:SF43">
    <property type="entry name" value="HTH-TYPE TRANSCRIPTIONAL REPRESSOR YETL"/>
    <property type="match status" value="1"/>
</dbReference>
<protein>
    <submittedName>
        <fullName evidence="2">MarR family transcriptional regulator</fullName>
    </submittedName>
</protein>
<dbReference type="GO" id="GO:0003700">
    <property type="term" value="F:DNA-binding transcription factor activity"/>
    <property type="evidence" value="ECO:0007669"/>
    <property type="project" value="InterPro"/>
</dbReference>
<dbReference type="SMART" id="SM00347">
    <property type="entry name" value="HTH_MARR"/>
    <property type="match status" value="1"/>
</dbReference>
<dbReference type="Pfam" id="PF12802">
    <property type="entry name" value="MarR_2"/>
    <property type="match status" value="1"/>
</dbReference>
<reference evidence="2" key="2">
    <citation type="submission" date="2021-04" db="EMBL/GenBank/DDBJ databases">
        <authorList>
            <person name="Gilroy R."/>
        </authorList>
    </citation>
    <scope>NUCLEOTIDE SEQUENCE</scope>
    <source>
        <strain evidence="2">ChiBcec6-4105</strain>
    </source>
</reference>
<dbReference type="PANTHER" id="PTHR33164">
    <property type="entry name" value="TRANSCRIPTIONAL REGULATOR, MARR FAMILY"/>
    <property type="match status" value="1"/>
</dbReference>
<sequence>MEELNRYYTVWQETNYVYTEWAKTHGISVSCLLALTAIDEGGEDCTQKKISQRWLIPKQTVNMILKDFENKKLVELFPMQGDKRNKRIQFTAAGREYADTILPALRKAELAAIQKMGLERMHRLSEDGALFIKLFQEAGGKNTNDTNA</sequence>
<feature type="domain" description="HTH marR-type" evidence="1">
    <location>
        <begin position="1"/>
        <end position="136"/>
    </location>
</feature>
<dbReference type="EMBL" id="DWUY01000090">
    <property type="protein sequence ID" value="HJD28163.1"/>
    <property type="molecule type" value="Genomic_DNA"/>
</dbReference>
<dbReference type="InterPro" id="IPR036390">
    <property type="entry name" value="WH_DNA-bd_sf"/>
</dbReference>
<comment type="caution">
    <text evidence="2">The sequence shown here is derived from an EMBL/GenBank/DDBJ whole genome shotgun (WGS) entry which is preliminary data.</text>
</comment>
<dbReference type="SUPFAM" id="SSF46785">
    <property type="entry name" value="Winged helix' DNA-binding domain"/>
    <property type="match status" value="1"/>
</dbReference>
<accession>A0A9D2QR81</accession>
<dbReference type="InterPro" id="IPR000835">
    <property type="entry name" value="HTH_MarR-typ"/>
</dbReference>
<dbReference type="Proteomes" id="UP000823892">
    <property type="component" value="Unassembled WGS sequence"/>
</dbReference>
<proteinExistence type="predicted"/>
<name>A0A9D2QR81_9FIRM</name>
<evidence type="ECO:0000313" key="3">
    <source>
        <dbReference type="Proteomes" id="UP000823892"/>
    </source>
</evidence>
<dbReference type="PROSITE" id="PS50995">
    <property type="entry name" value="HTH_MARR_2"/>
    <property type="match status" value="1"/>
</dbReference>